<evidence type="ECO:0000256" key="10">
    <source>
        <dbReference type="ARBA" id="ARBA00022989"/>
    </source>
</evidence>
<keyword evidence="12 13" id="KW-0472">Membrane</keyword>
<evidence type="ECO:0000256" key="6">
    <source>
        <dbReference type="ARBA" id="ARBA00022692"/>
    </source>
</evidence>
<dbReference type="InterPro" id="IPR025201">
    <property type="entry name" value="KdpD_TM"/>
</dbReference>
<evidence type="ECO:0000256" key="11">
    <source>
        <dbReference type="ARBA" id="ARBA00023012"/>
    </source>
</evidence>
<keyword evidence="11" id="KW-0902">Two-component regulatory system</keyword>
<dbReference type="InterPro" id="IPR052023">
    <property type="entry name" value="Histidine_kinase_KdpD"/>
</dbReference>
<dbReference type="CDD" id="cd00082">
    <property type="entry name" value="HisKA"/>
    <property type="match status" value="1"/>
</dbReference>
<dbReference type="Pfam" id="PF02518">
    <property type="entry name" value="HATPase_c"/>
    <property type="match status" value="1"/>
</dbReference>
<dbReference type="AlphaFoldDB" id="C0DBM5"/>
<keyword evidence="9" id="KW-0067">ATP-binding</keyword>
<evidence type="ECO:0000313" key="15">
    <source>
        <dbReference type="EMBL" id="EEG51269.1"/>
    </source>
</evidence>
<dbReference type="PRINTS" id="PR00344">
    <property type="entry name" value="BCTRLSENSOR"/>
</dbReference>
<sequence length="383" mass="42564">MALYIPILMERTVMSTPKGFRLGAHICHVIRQLPVTAMILAMATLISTVFFHFSNNVINISLIFIVAIVFIARATNCYTVGILASLYGVFWVNFAYTFPYMTLDFTLSGYPITFIGMALISTLVSSMTIHEAKQNQLLQEKDHMLMEAEKETMRANLLRAISHDLRTPLTTILGTSSTLMEHGENLSCAERRKMAQNIYSDADWLLHMVENLLSITRIQDERGVAHVKKSEEPVEEVVSEAVQRFRRRFPDALVTVTVPEEFIVIPMDATLIEQVINNLLENAYYHAGSDLPIELSVTLNGPDAAFTVKDHGKGIDPQLLGTMFEGGTLKRGTGTDAHKGMGIGLSICRTIVAAHNGQISAGNHENGAEFTFILPDWRKDYGA</sequence>
<evidence type="ECO:0000256" key="8">
    <source>
        <dbReference type="ARBA" id="ARBA00022777"/>
    </source>
</evidence>
<dbReference type="PROSITE" id="PS50109">
    <property type="entry name" value="HIS_KIN"/>
    <property type="match status" value="1"/>
</dbReference>
<evidence type="ECO:0000256" key="12">
    <source>
        <dbReference type="ARBA" id="ARBA00023136"/>
    </source>
</evidence>
<keyword evidence="16" id="KW-1185">Reference proteome</keyword>
<dbReference type="Pfam" id="PF00512">
    <property type="entry name" value="HisKA"/>
    <property type="match status" value="1"/>
</dbReference>
<proteinExistence type="predicted"/>
<evidence type="ECO:0000259" key="14">
    <source>
        <dbReference type="PROSITE" id="PS50109"/>
    </source>
</evidence>
<dbReference type="EMBL" id="ACCJ01000551">
    <property type="protein sequence ID" value="EEG51269.1"/>
    <property type="molecule type" value="Genomic_DNA"/>
</dbReference>
<keyword evidence="8 15" id="KW-0418">Kinase</keyword>
<reference evidence="15 16" key="1">
    <citation type="submission" date="2009-02" db="EMBL/GenBank/DDBJ databases">
        <title>Draft genome sequence of Clostridium asparagiforme (DSM 15981).</title>
        <authorList>
            <person name="Sudarsanam P."/>
            <person name="Ley R."/>
            <person name="Guruge J."/>
            <person name="Turnbaugh P.J."/>
            <person name="Mahowald M."/>
            <person name="Liep D."/>
            <person name="Gordon J."/>
        </authorList>
    </citation>
    <scope>NUCLEOTIDE SEQUENCE [LARGE SCALE GENOMIC DNA]</scope>
    <source>
        <strain evidence="15 16">DSM 15981</strain>
    </source>
</reference>
<dbReference type="InterPro" id="IPR005467">
    <property type="entry name" value="His_kinase_dom"/>
</dbReference>
<feature type="transmembrane region" description="Helical" evidence="13">
    <location>
        <begin position="33"/>
        <end position="51"/>
    </location>
</feature>
<dbReference type="EC" id="2.7.13.3" evidence="3"/>
<feature type="transmembrane region" description="Helical" evidence="13">
    <location>
        <begin position="57"/>
        <end position="75"/>
    </location>
</feature>
<dbReference type="PANTHER" id="PTHR45569:SF1">
    <property type="entry name" value="SENSOR PROTEIN KDPD"/>
    <property type="match status" value="1"/>
</dbReference>
<keyword evidence="10 13" id="KW-1133">Transmembrane helix</keyword>
<accession>C0DBM5</accession>
<keyword evidence="5" id="KW-0808">Transferase</keyword>
<evidence type="ECO:0000256" key="1">
    <source>
        <dbReference type="ARBA" id="ARBA00000085"/>
    </source>
</evidence>
<dbReference type="InterPro" id="IPR003661">
    <property type="entry name" value="HisK_dim/P_dom"/>
</dbReference>
<evidence type="ECO:0000256" key="4">
    <source>
        <dbReference type="ARBA" id="ARBA00022553"/>
    </source>
</evidence>
<evidence type="ECO:0000256" key="13">
    <source>
        <dbReference type="SAM" id="Phobius"/>
    </source>
</evidence>
<comment type="caution">
    <text evidence="15">The sequence shown here is derived from an EMBL/GenBank/DDBJ whole genome shotgun (WGS) entry which is preliminary data.</text>
</comment>
<evidence type="ECO:0000256" key="2">
    <source>
        <dbReference type="ARBA" id="ARBA00004141"/>
    </source>
</evidence>
<dbReference type="InterPro" id="IPR036097">
    <property type="entry name" value="HisK_dim/P_sf"/>
</dbReference>
<dbReference type="PANTHER" id="PTHR45569">
    <property type="entry name" value="SENSOR PROTEIN KDPD"/>
    <property type="match status" value="1"/>
</dbReference>
<dbReference type="SMART" id="SM00387">
    <property type="entry name" value="HATPase_c"/>
    <property type="match status" value="1"/>
</dbReference>
<dbReference type="SUPFAM" id="SSF55874">
    <property type="entry name" value="ATPase domain of HSP90 chaperone/DNA topoisomerase II/histidine kinase"/>
    <property type="match status" value="1"/>
</dbReference>
<dbReference type="Pfam" id="PF13493">
    <property type="entry name" value="DUF4118"/>
    <property type="match status" value="1"/>
</dbReference>
<dbReference type="InterPro" id="IPR003594">
    <property type="entry name" value="HATPase_dom"/>
</dbReference>
<dbReference type="Gene3D" id="3.30.565.10">
    <property type="entry name" value="Histidine kinase-like ATPase, C-terminal domain"/>
    <property type="match status" value="1"/>
</dbReference>
<evidence type="ECO:0000256" key="7">
    <source>
        <dbReference type="ARBA" id="ARBA00022741"/>
    </source>
</evidence>
<evidence type="ECO:0000256" key="9">
    <source>
        <dbReference type="ARBA" id="ARBA00022840"/>
    </source>
</evidence>
<dbReference type="InterPro" id="IPR038318">
    <property type="entry name" value="KdpD_sf"/>
</dbReference>
<evidence type="ECO:0000313" key="16">
    <source>
        <dbReference type="Proteomes" id="UP000004756"/>
    </source>
</evidence>
<gene>
    <name evidence="15" type="ORF">CLOSTASPAR_06681</name>
</gene>
<dbReference type="Proteomes" id="UP000004756">
    <property type="component" value="Unassembled WGS sequence"/>
</dbReference>
<evidence type="ECO:0000256" key="5">
    <source>
        <dbReference type="ARBA" id="ARBA00022679"/>
    </source>
</evidence>
<dbReference type="GO" id="GO:0005886">
    <property type="term" value="C:plasma membrane"/>
    <property type="evidence" value="ECO:0007669"/>
    <property type="project" value="TreeGrafter"/>
</dbReference>
<organism evidence="15 16">
    <name type="scientific">[Clostridium] asparagiforme DSM 15981</name>
    <dbReference type="NCBI Taxonomy" id="518636"/>
    <lineage>
        <taxon>Bacteria</taxon>
        <taxon>Bacillati</taxon>
        <taxon>Bacillota</taxon>
        <taxon>Clostridia</taxon>
        <taxon>Lachnospirales</taxon>
        <taxon>Lachnospiraceae</taxon>
        <taxon>Enterocloster</taxon>
    </lineage>
</organism>
<comment type="catalytic activity">
    <reaction evidence="1">
        <text>ATP + protein L-histidine = ADP + protein N-phospho-L-histidine.</text>
        <dbReference type="EC" id="2.7.13.3"/>
    </reaction>
</comment>
<dbReference type="InterPro" id="IPR004358">
    <property type="entry name" value="Sig_transdc_His_kin-like_C"/>
</dbReference>
<dbReference type="Gene3D" id="1.20.120.620">
    <property type="entry name" value="Backbone structure of the membrane domain of e. Coli histidine kinase receptor kdpd"/>
    <property type="match status" value="1"/>
</dbReference>
<feature type="domain" description="Histidine kinase" evidence="14">
    <location>
        <begin position="160"/>
        <end position="378"/>
    </location>
</feature>
<feature type="transmembrane region" description="Helical" evidence="13">
    <location>
        <begin position="82"/>
        <end position="101"/>
    </location>
</feature>
<name>C0DBM5_9FIRM</name>
<keyword evidence="7" id="KW-0547">Nucleotide-binding</keyword>
<feature type="transmembrane region" description="Helical" evidence="13">
    <location>
        <begin position="107"/>
        <end position="129"/>
    </location>
</feature>
<evidence type="ECO:0000256" key="3">
    <source>
        <dbReference type="ARBA" id="ARBA00012438"/>
    </source>
</evidence>
<dbReference type="SUPFAM" id="SSF47384">
    <property type="entry name" value="Homodimeric domain of signal transducing histidine kinase"/>
    <property type="match status" value="1"/>
</dbReference>
<protein>
    <recommendedName>
        <fullName evidence="3">histidine kinase</fullName>
        <ecNumber evidence="3">2.7.13.3</ecNumber>
    </recommendedName>
</protein>
<keyword evidence="6 13" id="KW-0812">Transmembrane</keyword>
<dbReference type="InterPro" id="IPR036890">
    <property type="entry name" value="HATPase_C_sf"/>
</dbReference>
<keyword evidence="4" id="KW-0597">Phosphoprotein</keyword>
<dbReference type="GO" id="GO:0000155">
    <property type="term" value="F:phosphorelay sensor kinase activity"/>
    <property type="evidence" value="ECO:0007669"/>
    <property type="project" value="InterPro"/>
</dbReference>
<dbReference type="HOGENOM" id="CLU_000445_89_5_9"/>
<dbReference type="GO" id="GO:0005524">
    <property type="term" value="F:ATP binding"/>
    <property type="evidence" value="ECO:0007669"/>
    <property type="project" value="UniProtKB-KW"/>
</dbReference>
<dbReference type="Gene3D" id="1.10.287.130">
    <property type="match status" value="1"/>
</dbReference>
<dbReference type="SMART" id="SM00388">
    <property type="entry name" value="HisKA"/>
    <property type="match status" value="1"/>
</dbReference>
<comment type="subcellular location">
    <subcellularLocation>
        <location evidence="2">Membrane</location>
        <topology evidence="2">Multi-pass membrane protein</topology>
    </subcellularLocation>
</comment>